<dbReference type="FunFam" id="3.80.10.10:FF:001090">
    <property type="entry name" value="Uncharacterized protein"/>
    <property type="match status" value="1"/>
</dbReference>
<protein>
    <submittedName>
        <fullName evidence="17">Toll like receptor 21</fullName>
    </submittedName>
</protein>
<feature type="region of interest" description="Disordered" evidence="14">
    <location>
        <begin position="1059"/>
        <end position="1083"/>
    </location>
</feature>
<keyword evidence="10 15" id="KW-0472">Membrane</keyword>
<dbReference type="SUPFAM" id="SSF52058">
    <property type="entry name" value="L domain-like"/>
    <property type="match status" value="1"/>
</dbReference>
<dbReference type="PROSITE" id="PS50104">
    <property type="entry name" value="TIR"/>
    <property type="match status" value="1"/>
</dbReference>
<dbReference type="GO" id="GO:0045087">
    <property type="term" value="P:innate immune response"/>
    <property type="evidence" value="ECO:0007669"/>
    <property type="project" value="UniProtKB-KW"/>
</dbReference>
<accession>A0A8V0ZKW5</accession>
<proteinExistence type="inferred from homology"/>
<dbReference type="OrthoDB" id="1081807at2759"/>
<reference evidence="17" key="1">
    <citation type="submission" date="2020-11" db="EMBL/GenBank/DDBJ databases">
        <title>Gallus gallus (Chicken) genome, bGalGal1, GRCg7b, maternal haplotype autosomes + Z &amp; W.</title>
        <authorList>
            <person name="Warren W."/>
            <person name="Formenti G."/>
            <person name="Fedrigo O."/>
            <person name="Haase B."/>
            <person name="Mountcastle J."/>
            <person name="Balacco J."/>
            <person name="Tracey A."/>
            <person name="Schneider V."/>
            <person name="Okimoto R."/>
            <person name="Cheng H."/>
            <person name="Hawken R."/>
            <person name="Howe K."/>
            <person name="Jarvis E.D."/>
        </authorList>
    </citation>
    <scope>NUCLEOTIDE SEQUENCE [LARGE SCALE GENOMIC DNA]</scope>
    <source>
        <strain evidence="17">Broiler</strain>
    </source>
</reference>
<evidence type="ECO:0000256" key="13">
    <source>
        <dbReference type="ARBA" id="ARBA00023198"/>
    </source>
</evidence>
<keyword evidence="11" id="KW-0675">Receptor</keyword>
<keyword evidence="6" id="KW-0732">Signal</keyword>
<dbReference type="FunFam" id="3.80.10.10:FF:000881">
    <property type="entry name" value="Toll-like receptor 21"/>
    <property type="match status" value="1"/>
</dbReference>
<dbReference type="SMART" id="SM00364">
    <property type="entry name" value="LRR_BAC"/>
    <property type="match status" value="8"/>
</dbReference>
<reference evidence="17" key="2">
    <citation type="submission" date="2025-08" db="UniProtKB">
        <authorList>
            <consortium name="Ensembl"/>
        </authorList>
    </citation>
    <scope>IDENTIFICATION</scope>
    <source>
        <strain evidence="17">broiler</strain>
    </source>
</reference>
<dbReference type="FunFam" id="3.40.50.10140:FF:000001">
    <property type="entry name" value="Toll-like receptor 2"/>
    <property type="match status" value="1"/>
</dbReference>
<comment type="similarity">
    <text evidence="2">Belongs to the Toll-like receptor family.</text>
</comment>
<dbReference type="PRINTS" id="PR00019">
    <property type="entry name" value="LEURICHRPT"/>
</dbReference>
<dbReference type="PANTHER" id="PTHR24365">
    <property type="entry name" value="TOLL-LIKE RECEPTOR"/>
    <property type="match status" value="1"/>
</dbReference>
<dbReference type="PROSITE" id="PS51450">
    <property type="entry name" value="LRR"/>
    <property type="match status" value="3"/>
</dbReference>
<dbReference type="AlphaFoldDB" id="A0A8V0ZKW5"/>
<dbReference type="GO" id="GO:0005886">
    <property type="term" value="C:plasma membrane"/>
    <property type="evidence" value="ECO:0000318"/>
    <property type="project" value="GO_Central"/>
</dbReference>
<dbReference type="SMART" id="SM00369">
    <property type="entry name" value="LRR_TYP"/>
    <property type="match status" value="21"/>
</dbReference>
<evidence type="ECO:0000256" key="8">
    <source>
        <dbReference type="ARBA" id="ARBA00022859"/>
    </source>
</evidence>
<feature type="domain" description="TIR" evidence="16">
    <location>
        <begin position="915"/>
        <end position="1055"/>
    </location>
</feature>
<dbReference type="InterPro" id="IPR035897">
    <property type="entry name" value="Toll_tir_struct_dom_sf"/>
</dbReference>
<keyword evidence="9 15" id="KW-1133">Transmembrane helix</keyword>
<dbReference type="GO" id="GO:0002224">
    <property type="term" value="P:toll-like receptor signaling pathway"/>
    <property type="evidence" value="ECO:0000318"/>
    <property type="project" value="GO_Central"/>
</dbReference>
<dbReference type="GO" id="GO:0038023">
    <property type="term" value="F:signaling receptor activity"/>
    <property type="evidence" value="ECO:0000318"/>
    <property type="project" value="GO_Central"/>
</dbReference>
<evidence type="ECO:0000256" key="12">
    <source>
        <dbReference type="ARBA" id="ARBA00023180"/>
    </source>
</evidence>
<keyword evidence="18" id="KW-1185">Reference proteome</keyword>
<keyword evidence="3" id="KW-0399">Innate immunity</keyword>
<evidence type="ECO:0000256" key="5">
    <source>
        <dbReference type="ARBA" id="ARBA00022692"/>
    </source>
</evidence>
<name>A0A8V0ZKW5_CHICK</name>
<organism evidence="17 18">
    <name type="scientific">Gallus gallus</name>
    <name type="common">Chicken</name>
    <dbReference type="NCBI Taxonomy" id="9031"/>
    <lineage>
        <taxon>Eukaryota</taxon>
        <taxon>Metazoa</taxon>
        <taxon>Chordata</taxon>
        <taxon>Craniata</taxon>
        <taxon>Vertebrata</taxon>
        <taxon>Euteleostomi</taxon>
        <taxon>Archelosauria</taxon>
        <taxon>Archosauria</taxon>
        <taxon>Dinosauria</taxon>
        <taxon>Saurischia</taxon>
        <taxon>Theropoda</taxon>
        <taxon>Coelurosauria</taxon>
        <taxon>Aves</taxon>
        <taxon>Neognathae</taxon>
        <taxon>Galloanserae</taxon>
        <taxon>Galliformes</taxon>
        <taxon>Phasianidae</taxon>
        <taxon>Phasianinae</taxon>
        <taxon>Gallus</taxon>
    </lineage>
</organism>
<sequence length="1083" mass="121580">MELAAPFPPQRCGGGGPFPPAAPVGIWRLGPGSCFSAGPASSAPYPPPRSASSCSLTDAEVRAPGSRVIGFVSPAVICSPSRSCASTAALNPFPPKAMGSVVKQQAMPVCRLLDLSSAAWPSTRMCPSHCCPLWLLLLVTVTLMPMVHPYGFRNCIEDVKAPLYFRCIQRFLQSPALAVSDLPPHAIALNLSYNKMRCLQPSAFAHLTQLHTLDLTYNLLETLSPGAFNGLGVLVVLDLSHNKLTTLAEGVFNSLGNLSSLQVQHNPLSTVSPSALLPLVNLRRLSLRGGRLNGLGAVAVAVQGLAQLELLDLCENNLTTLGPGPPLPASLLTLQLCNNSLRELAGGSPEMLWHVKILDLSYNSISQAEVFTQLHLRNISLLHLIGNPLDVFHLLDISDIQPRSLDFSGLVLGAQGLDKVCLRLQGPQALRRLQLQRNGLKVLHCNALQLCPVLRELDLSWNRLQHVGCAGRLLGKKQREKLEVLTVEHNLLKKLPSCLGAQVLPRLYNISFRFNRILTVGPQAFAYAPALQVLWLNINSLVWLDRQALWRLHNLTELRLDNNLLTDLYHNSFIDLHRLRTLNLRNNRVSVLFSGVFQGLAELQTLDLGGNNLRHLTAQSLQGLPKLRRLYLDRNRLLEVSSTVFAPVQATLGVLDLRANNLQYISQWLRKPPPFRNLSSLYDLKLQAQQPYGLKMLPHYFFQGLVRLQQLSLSQNMLRSIPPDVFEDLGQLRSLALADSSNGLHDLPDGIFRNLGNLRFLDLENAGLHSLTLEVFGNLSRLQVLHLARNELKTFNDSVASRLSSLRYLDLRKCPLSCTCDNMWLQGWLNNSRVQVVYPYNYTCGSQHNAYIHSFDTHVCFLDLGLYLFAGTAPAVLLLLVVPVVYHRAYWRLKYHWYLLRCWVNQRWRREEKCYLYDSFVSYNSADESWVLQKLVPELEHGAFRLCLHHRDFQPGRSIIDNIVDAVYNSRKTVCVVSRSYLRSEWCSLEVQLASYRLLDERRDILVLVLLEDVGDAELSAYHRMRRVLLRRTYLRWPLDPAAQPLFWARLKRALRWGEGGEEEEEEGLGGGTGRPREGDKQM</sequence>
<keyword evidence="13" id="KW-0395">Inflammatory response</keyword>
<dbReference type="InterPro" id="IPR001611">
    <property type="entry name" value="Leu-rich_rpt"/>
</dbReference>
<dbReference type="GO" id="GO:0006954">
    <property type="term" value="P:inflammatory response"/>
    <property type="evidence" value="ECO:0000318"/>
    <property type="project" value="GO_Central"/>
</dbReference>
<evidence type="ECO:0000256" key="11">
    <source>
        <dbReference type="ARBA" id="ARBA00023170"/>
    </source>
</evidence>
<evidence type="ECO:0000313" key="18">
    <source>
        <dbReference type="Proteomes" id="UP000000539"/>
    </source>
</evidence>
<evidence type="ECO:0000256" key="6">
    <source>
        <dbReference type="ARBA" id="ARBA00022729"/>
    </source>
</evidence>
<dbReference type="Proteomes" id="UP000000539">
    <property type="component" value="Chromosome 11"/>
</dbReference>
<feature type="transmembrane region" description="Helical" evidence="15">
    <location>
        <begin position="864"/>
        <end position="886"/>
    </location>
</feature>
<evidence type="ECO:0000256" key="1">
    <source>
        <dbReference type="ARBA" id="ARBA00004479"/>
    </source>
</evidence>
<dbReference type="SMART" id="SM00255">
    <property type="entry name" value="TIR"/>
    <property type="match status" value="1"/>
</dbReference>
<dbReference type="InterPro" id="IPR032675">
    <property type="entry name" value="LRR_dom_sf"/>
</dbReference>
<reference evidence="17" key="3">
    <citation type="submission" date="2025-09" db="UniProtKB">
        <authorList>
            <consortium name="Ensembl"/>
        </authorList>
    </citation>
    <scope>IDENTIFICATION</scope>
    <source>
        <strain evidence="17">broiler</strain>
    </source>
</reference>
<keyword evidence="4" id="KW-0433">Leucine-rich repeat</keyword>
<evidence type="ECO:0000256" key="14">
    <source>
        <dbReference type="SAM" id="MobiDB-lite"/>
    </source>
</evidence>
<evidence type="ECO:0000256" key="7">
    <source>
        <dbReference type="ARBA" id="ARBA00022737"/>
    </source>
</evidence>
<keyword evidence="12" id="KW-0325">Glycoprotein</keyword>
<evidence type="ECO:0000256" key="2">
    <source>
        <dbReference type="ARBA" id="ARBA00009634"/>
    </source>
</evidence>
<dbReference type="Ensembl" id="ENSGALT00010056196.1">
    <property type="protein sequence ID" value="ENSGALP00010034014.1"/>
    <property type="gene ID" value="ENSGALG00010023066.1"/>
</dbReference>
<dbReference type="Pfam" id="PF13855">
    <property type="entry name" value="LRR_8"/>
    <property type="match status" value="5"/>
</dbReference>
<gene>
    <name evidence="17" type="primary">TLR21</name>
</gene>
<dbReference type="SUPFAM" id="SSF52200">
    <property type="entry name" value="Toll/Interleukin receptor TIR domain"/>
    <property type="match status" value="1"/>
</dbReference>
<dbReference type="InterPro" id="IPR003591">
    <property type="entry name" value="Leu-rich_rpt_typical-subtyp"/>
</dbReference>
<comment type="subcellular location">
    <subcellularLocation>
        <location evidence="1">Membrane</location>
        <topology evidence="1">Single-pass type I membrane protein</topology>
    </subcellularLocation>
</comment>
<evidence type="ECO:0000259" key="16">
    <source>
        <dbReference type="PROSITE" id="PS50104"/>
    </source>
</evidence>
<dbReference type="Gene3D" id="3.80.10.10">
    <property type="entry name" value="Ribonuclease Inhibitor"/>
    <property type="match status" value="5"/>
</dbReference>
<dbReference type="FunFam" id="3.80.10.10:FF:001164">
    <property type="entry name" value="GH01279p"/>
    <property type="match status" value="1"/>
</dbReference>
<dbReference type="GeneTree" id="ENSGT00940000163576"/>
<keyword evidence="5 15" id="KW-0812">Transmembrane</keyword>
<dbReference type="Gene3D" id="3.40.50.10140">
    <property type="entry name" value="Toll/interleukin-1 receptor homology (TIR) domain"/>
    <property type="match status" value="1"/>
</dbReference>
<evidence type="ECO:0000256" key="10">
    <source>
        <dbReference type="ARBA" id="ARBA00023136"/>
    </source>
</evidence>
<evidence type="ECO:0000256" key="9">
    <source>
        <dbReference type="ARBA" id="ARBA00022989"/>
    </source>
</evidence>
<dbReference type="InterPro" id="IPR000157">
    <property type="entry name" value="TIR_dom"/>
</dbReference>
<keyword evidence="8" id="KW-0391">Immunity</keyword>
<dbReference type="PANTHER" id="PTHR24365:SF545">
    <property type="entry name" value="TOLL-LIKE RECEPTOR 12"/>
    <property type="match status" value="1"/>
</dbReference>
<dbReference type="Pfam" id="PF01582">
    <property type="entry name" value="TIR"/>
    <property type="match status" value="1"/>
</dbReference>
<keyword evidence="7" id="KW-0677">Repeat</keyword>
<dbReference type="PRINTS" id="PR01537">
    <property type="entry name" value="INTRLKN1R1F"/>
</dbReference>
<evidence type="ECO:0000256" key="15">
    <source>
        <dbReference type="SAM" id="Phobius"/>
    </source>
</evidence>
<evidence type="ECO:0000313" key="17">
    <source>
        <dbReference type="Ensembl" id="ENSGALP00010034014.1"/>
    </source>
</evidence>
<evidence type="ECO:0000256" key="4">
    <source>
        <dbReference type="ARBA" id="ARBA00022614"/>
    </source>
</evidence>
<evidence type="ECO:0000256" key="3">
    <source>
        <dbReference type="ARBA" id="ARBA00022588"/>
    </source>
</evidence>
<dbReference type="SUPFAM" id="SSF52047">
    <property type="entry name" value="RNI-like"/>
    <property type="match status" value="1"/>
</dbReference>